<sequence>MNSAPPNVFSAMPEAGVNLKRQLVRATGAEAELKLATSGALATTSRNGYERPEFIFEEGARYSWHHKSKRADEAEFGTLIIDTRRRCLSTESRHGELEAPERKHVIRRGPALQHSIKCERGTSHTKWRPDCGACIVRLRGADVRMPVQVCRCRNKILCA</sequence>
<comment type="caution">
    <text evidence="1">The sequence shown here is derived from an EMBL/GenBank/DDBJ whole genome shotgun (WGS) entry which is preliminary data.</text>
</comment>
<dbReference type="Proteomes" id="UP000195569">
    <property type="component" value="Unassembled WGS sequence"/>
</dbReference>
<evidence type="ECO:0000313" key="2">
    <source>
        <dbReference type="Proteomes" id="UP000195569"/>
    </source>
</evidence>
<protein>
    <submittedName>
        <fullName evidence="1">Uncharacterized protein</fullName>
    </submittedName>
</protein>
<evidence type="ECO:0000313" key="1">
    <source>
        <dbReference type="EMBL" id="SIT37420.1"/>
    </source>
</evidence>
<reference evidence="1" key="1">
    <citation type="submission" date="2016-12" db="EMBL/GenBank/DDBJ databases">
        <authorList>
            <person name="Moulin L."/>
        </authorList>
    </citation>
    <scope>NUCLEOTIDE SEQUENCE [LARGE SCALE GENOMIC DNA]</scope>
    <source>
        <strain evidence="1">STM 7183</strain>
    </source>
</reference>
<keyword evidence="2" id="KW-1185">Reference proteome</keyword>
<accession>A0A1N7RQL5</accession>
<gene>
    <name evidence="1" type="ORF">BN2476_110292</name>
</gene>
<dbReference type="EMBL" id="CYGY02000011">
    <property type="protein sequence ID" value="SIT37420.1"/>
    <property type="molecule type" value="Genomic_DNA"/>
</dbReference>
<name>A0A1N7RQL5_9BURK</name>
<organism evidence="1 2">
    <name type="scientific">Paraburkholderia piptadeniae</name>
    <dbReference type="NCBI Taxonomy" id="1701573"/>
    <lineage>
        <taxon>Bacteria</taxon>
        <taxon>Pseudomonadati</taxon>
        <taxon>Pseudomonadota</taxon>
        <taxon>Betaproteobacteria</taxon>
        <taxon>Burkholderiales</taxon>
        <taxon>Burkholderiaceae</taxon>
        <taxon>Paraburkholderia</taxon>
    </lineage>
</organism>
<dbReference type="AlphaFoldDB" id="A0A1N7RQL5"/>
<proteinExistence type="predicted"/>